<dbReference type="OrthoDB" id="676555at2"/>
<dbReference type="RefSeq" id="WP_111297323.1">
    <property type="nucleotide sequence ID" value="NZ_QKZV01000023.1"/>
</dbReference>
<organism evidence="1 2">
    <name type="scientific">Hydrotalea sandarakina</name>
    <dbReference type="NCBI Taxonomy" id="1004304"/>
    <lineage>
        <taxon>Bacteria</taxon>
        <taxon>Pseudomonadati</taxon>
        <taxon>Bacteroidota</taxon>
        <taxon>Chitinophagia</taxon>
        <taxon>Chitinophagales</taxon>
        <taxon>Chitinophagaceae</taxon>
        <taxon>Hydrotalea</taxon>
    </lineage>
</organism>
<dbReference type="InterPro" id="IPR022385">
    <property type="entry name" value="Rhs_assc_core"/>
</dbReference>
<evidence type="ECO:0000313" key="1">
    <source>
        <dbReference type="EMBL" id="PZX59400.1"/>
    </source>
</evidence>
<protein>
    <submittedName>
        <fullName evidence="1">RHS repeat-associated protein</fullName>
    </submittedName>
</protein>
<reference evidence="1 2" key="1">
    <citation type="submission" date="2018-06" db="EMBL/GenBank/DDBJ databases">
        <title>Genomic Encyclopedia of Archaeal and Bacterial Type Strains, Phase II (KMG-II): from individual species to whole genera.</title>
        <authorList>
            <person name="Goeker M."/>
        </authorList>
    </citation>
    <scope>NUCLEOTIDE SEQUENCE [LARGE SCALE GENOMIC DNA]</scope>
    <source>
        <strain evidence="1 2">DSM 23241</strain>
    </source>
</reference>
<dbReference type="NCBIfam" id="TIGR03696">
    <property type="entry name" value="Rhs_assc_core"/>
    <property type="match status" value="1"/>
</dbReference>
<comment type="caution">
    <text evidence="1">The sequence shown here is derived from an EMBL/GenBank/DDBJ whole genome shotgun (WGS) entry which is preliminary data.</text>
</comment>
<evidence type="ECO:0000313" key="2">
    <source>
        <dbReference type="Proteomes" id="UP000249720"/>
    </source>
</evidence>
<keyword evidence="2" id="KW-1185">Reference proteome</keyword>
<sequence>MVGSSGVVIDHHNDASMQGIQIPQNGYIYIYCSNESPVDVFFDNLQVVHTRGPLLEETHYYPFGLTMAGISSKAAGGTENKYKYNKGSELQSKEFSDGSGLELYATNFRSLDPQLGRWWQIDPKPDYAQSLYSAMNDNPILFNDQLGDSIIGKANNAVANRIANNANNRINANNAKIAKNNRIISNKQAQIASRKLSDKELKAANNTINHLTKSNTELGKRNDNLRTGIAAIDAMRADVNHNYSFQSPANDNGTHHVVQGDGKTVIVEGSNDGLFFHEVVHVLQNLNSGGLRFSTKESTKGYLLNVGATGSNIGDEVQAYQVQFSFDGTFSTSSARNLSDINSGTVRDLHGTLPNGDIYYPYANLK</sequence>
<gene>
    <name evidence="1" type="ORF">LX80_02859</name>
</gene>
<dbReference type="EMBL" id="QKZV01000023">
    <property type="protein sequence ID" value="PZX59400.1"/>
    <property type="molecule type" value="Genomic_DNA"/>
</dbReference>
<name>A0A2W7RLM5_9BACT</name>
<dbReference type="Proteomes" id="UP000249720">
    <property type="component" value="Unassembled WGS sequence"/>
</dbReference>
<accession>A0A2W7RLM5</accession>
<proteinExistence type="predicted"/>
<dbReference type="AlphaFoldDB" id="A0A2W7RLM5"/>
<dbReference type="Gene3D" id="2.180.10.10">
    <property type="entry name" value="RHS repeat-associated core"/>
    <property type="match status" value="1"/>
</dbReference>